<dbReference type="EMBL" id="JANBPY010000576">
    <property type="protein sequence ID" value="KAJ1965679.1"/>
    <property type="molecule type" value="Genomic_DNA"/>
</dbReference>
<name>A0A9W8AVD8_9FUNG</name>
<evidence type="ECO:0000313" key="2">
    <source>
        <dbReference type="EMBL" id="KAJ1965679.1"/>
    </source>
</evidence>
<accession>A0A9W8AVD8</accession>
<sequence>MDSQHTPAVSSNGEDNVHDQALVRAQGLQQTAQHGANAVLHFLLQSRPAVYEQKVFQKAVIQLAWSLLTRTLDYLLQYLDHEESKFRALSKEQPQTEMATTSANEGLSLKAAMAYDRWREKQIHALVTMLVLLKALQYKARVALTATPATSGAPNIPPAGESAKPRGKFRFFIPPTLLTRLVTRLVTNYLEDSGAPGELLPAALKVLCFITDNAGVVPDLLLPDDILRECQSRTLVVSPKKPSLFAVQVVLVCLHRHDAPRLLCRVGQHRDEQIKTLVLRILRNTWKSFTSYLVHPDRLSLFIDWLVNDHRWHPSGQSIPSDVPIDQNDDFKLDALYQPDACTFWAETAALLLRLGQANPTAINQIQMPKVSLVMERWRVVVHGLPLGADHRVPTVPQRRLFSYLTDLVVFMCQQLSVNCSTFNKLHGIQVCADRVIQISLQVLEVSQRKYTPSRSYFRWLWGTLGSLIKLINVNMTQGIYFNDCHTISECTFSLLKVFVTHHFVTPQDTQTNLGRQPYQPPPLPGQPVSRSDSPQEALWELADRKNWESTRPPWEKLTDLPETTHPLATPEAPEGPDSSKDLLGITLPAAIPLIKEIIKLFGRCYNPTGWHGDKYHDVTMVLFSLFTQIHHIIIQEPTLQASFSGDGKPRQESGFTTSEDRPRLVPDIHPATDVQLIYEVRKIRTILLRLFSDLFRNSVADPLEVFPQDTQILAESSQILLTYVFQEKAPPGSSLSTEATGALPYGSTAGTPKETNTGSEFDSTDHLRLESLRALVSMAKHYQWRMHLAVAPSGLAFLHYNITVWLMTNFRGGHSRPTDYTLRQAELLMHYCCYMFQEAIVRDRFRSNYGLARFLSLSYASAISWAEKPTTNRERSILQVILLGLFKGFQCFQRDIPLLRTFYQSPYPVLTDSVVSGNQSHHVSPSHPRVAPSTEMSDDTHVDEPGPTVDPCEWWLTSARSRHLGYMAVNREGQLSFLTCLIHILTSWTTTGALAHESSVASISQQITRNQEYLTDAFEEEVPVGNSPNLPMEIDQPGSPLPPPSSLSTPSSLPNDPALSSARGRTTLSHPPRSSAPQSTQSFRDTILYQAATMFKQLLMVPECLAWVAGNVGVLRIIARRWRDSKYDTDNIGKLLVHILSMCLSSPHWLEIIQQDILTSLFAELLGISEDQIPSEVSTHLLSPGSKTSTTAASYKQSPTMTGTYPTSPGPIRAKVSWVPNLDQLRELLVTLNGQITATYTLVSYVADDKSPQAQTLRERTAKALVYCCPPTRYGELLVSQLLCPNALLSYPGLDGSMVSRVGLPNSGCPLGILFAILLSQPSARLEVLSRVTPDCFHPLEALQIPAEASDSYFSLPMSAQSSDSSSSYCIQWGTPGSRCVSERWGPEEAHRIRSACQAIEFLAWQQQTRYVPCYRAVQGQLIQKIQSQVSELVNALPPAEDTFHIA</sequence>
<feature type="compositionally biased region" description="Polar residues" evidence="1">
    <location>
        <begin position="749"/>
        <end position="762"/>
    </location>
</feature>
<evidence type="ECO:0000256" key="1">
    <source>
        <dbReference type="SAM" id="MobiDB-lite"/>
    </source>
</evidence>
<dbReference type="Proteomes" id="UP001150925">
    <property type="component" value="Unassembled WGS sequence"/>
</dbReference>
<feature type="region of interest" description="Disordered" evidence="1">
    <location>
        <begin position="510"/>
        <end position="536"/>
    </location>
</feature>
<feature type="region of interest" description="Disordered" evidence="1">
    <location>
        <begin position="919"/>
        <end position="946"/>
    </location>
</feature>
<feature type="region of interest" description="Disordered" evidence="1">
    <location>
        <begin position="1023"/>
        <end position="1082"/>
    </location>
</feature>
<organism evidence="2 3">
    <name type="scientific">Dispira parvispora</name>
    <dbReference type="NCBI Taxonomy" id="1520584"/>
    <lineage>
        <taxon>Eukaryota</taxon>
        <taxon>Fungi</taxon>
        <taxon>Fungi incertae sedis</taxon>
        <taxon>Zoopagomycota</taxon>
        <taxon>Kickxellomycotina</taxon>
        <taxon>Dimargaritomycetes</taxon>
        <taxon>Dimargaritales</taxon>
        <taxon>Dimargaritaceae</taxon>
        <taxon>Dispira</taxon>
    </lineage>
</organism>
<feature type="region of interest" description="Disordered" evidence="1">
    <location>
        <begin position="732"/>
        <end position="763"/>
    </location>
</feature>
<feature type="region of interest" description="Disordered" evidence="1">
    <location>
        <begin position="552"/>
        <end position="579"/>
    </location>
</feature>
<keyword evidence="3" id="KW-1185">Reference proteome</keyword>
<dbReference type="OrthoDB" id="5572528at2759"/>
<proteinExistence type="predicted"/>
<feature type="non-terminal residue" evidence="2">
    <location>
        <position position="1448"/>
    </location>
</feature>
<evidence type="ECO:0000313" key="3">
    <source>
        <dbReference type="Proteomes" id="UP001150925"/>
    </source>
</evidence>
<protein>
    <submittedName>
        <fullName evidence="2">Uncharacterized protein</fullName>
    </submittedName>
</protein>
<reference evidence="2" key="1">
    <citation type="submission" date="2022-07" db="EMBL/GenBank/DDBJ databases">
        <title>Phylogenomic reconstructions and comparative analyses of Kickxellomycotina fungi.</title>
        <authorList>
            <person name="Reynolds N.K."/>
            <person name="Stajich J.E."/>
            <person name="Barry K."/>
            <person name="Grigoriev I.V."/>
            <person name="Crous P."/>
            <person name="Smith M.E."/>
        </authorList>
    </citation>
    <scope>NUCLEOTIDE SEQUENCE</scope>
    <source>
        <strain evidence="2">RSA 1196</strain>
    </source>
</reference>
<comment type="caution">
    <text evidence="2">The sequence shown here is derived from an EMBL/GenBank/DDBJ whole genome shotgun (WGS) entry which is preliminary data.</text>
</comment>
<feature type="region of interest" description="Disordered" evidence="1">
    <location>
        <begin position="1180"/>
        <end position="1207"/>
    </location>
</feature>
<gene>
    <name evidence="2" type="ORF">IWQ62_002608</name>
</gene>
<feature type="region of interest" description="Disordered" evidence="1">
    <location>
        <begin position="642"/>
        <end position="665"/>
    </location>
</feature>